<comment type="caution">
    <text evidence="2">The sequence shown here is derived from an EMBL/GenBank/DDBJ whole genome shotgun (WGS) entry which is preliminary data.</text>
</comment>
<evidence type="ECO:0000256" key="1">
    <source>
        <dbReference type="ARBA" id="ARBA00009981"/>
    </source>
</evidence>
<dbReference type="EMBL" id="JAGGMS010000001">
    <property type="protein sequence ID" value="MBP2179620.1"/>
    <property type="molecule type" value="Genomic_DNA"/>
</dbReference>
<organism evidence="2 3">
    <name type="scientific">Amycolatopsis magusensis</name>
    <dbReference type="NCBI Taxonomy" id="882444"/>
    <lineage>
        <taxon>Bacteria</taxon>
        <taxon>Bacillati</taxon>
        <taxon>Actinomycetota</taxon>
        <taxon>Actinomycetes</taxon>
        <taxon>Pseudonocardiales</taxon>
        <taxon>Pseudonocardiaceae</taxon>
        <taxon>Amycolatopsis</taxon>
    </lineage>
</organism>
<dbReference type="InterPro" id="IPR036165">
    <property type="entry name" value="YefM-like_sf"/>
</dbReference>
<dbReference type="RefSeq" id="WP_209663318.1">
    <property type="nucleotide sequence ID" value="NZ_JAGGMS010000001.1"/>
</dbReference>
<name>A0ABS4PJQ1_9PSEU</name>
<evidence type="ECO:0000313" key="2">
    <source>
        <dbReference type="EMBL" id="MBP2179620.1"/>
    </source>
</evidence>
<comment type="similarity">
    <text evidence="1">Belongs to the phD/YefM antitoxin family.</text>
</comment>
<dbReference type="NCBIfam" id="TIGR01552">
    <property type="entry name" value="phd_fam"/>
    <property type="match status" value="1"/>
</dbReference>
<gene>
    <name evidence="2" type="ORF">JOM49_001146</name>
</gene>
<reference evidence="2 3" key="1">
    <citation type="submission" date="2021-03" db="EMBL/GenBank/DDBJ databases">
        <title>Sequencing the genomes of 1000 actinobacteria strains.</title>
        <authorList>
            <person name="Klenk H.-P."/>
        </authorList>
    </citation>
    <scope>NUCLEOTIDE SEQUENCE [LARGE SCALE GENOMIC DNA]</scope>
    <source>
        <strain evidence="2 3">DSM 45510</strain>
    </source>
</reference>
<dbReference type="Proteomes" id="UP000741013">
    <property type="component" value="Unassembled WGS sequence"/>
</dbReference>
<evidence type="ECO:0000313" key="3">
    <source>
        <dbReference type="Proteomes" id="UP000741013"/>
    </source>
</evidence>
<dbReference type="SUPFAM" id="SSF143120">
    <property type="entry name" value="YefM-like"/>
    <property type="match status" value="1"/>
</dbReference>
<proteinExistence type="inferred from homology"/>
<protein>
    <submittedName>
        <fullName evidence="2">Prevent-host-death family protein</fullName>
    </submittedName>
</protein>
<accession>A0ABS4PJQ1</accession>
<keyword evidence="3" id="KW-1185">Reference proteome</keyword>
<sequence>MTALRDVHELTVSEATKRGVAGLVADAEHGEALVVTRHHRPIAAVVSVERLTELENAAADLRDLALVVARSIGDSGRRTSFDDVLAAFGHTRESLAEIPDDER</sequence>